<evidence type="ECO:0000313" key="1">
    <source>
        <dbReference type="EMBL" id="CBT75278.1"/>
    </source>
</evidence>
<gene>
    <name evidence="1" type="ordered locus">AARI_10650</name>
</gene>
<dbReference type="Proteomes" id="UP000006878">
    <property type="component" value="Chromosome"/>
</dbReference>
<protein>
    <submittedName>
        <fullName evidence="1">Hypothetical secreted protein</fullName>
    </submittedName>
</protein>
<proteinExistence type="predicted"/>
<keyword evidence="2" id="KW-1185">Reference proteome</keyword>
<reference evidence="2" key="1">
    <citation type="journal article" date="2010" name="PLoS ONE">
        <title>The Arthrobacter arilaitensis Re117 genome sequence reveals its genetic adaptation to the surface of cheese.</title>
        <authorList>
            <person name="Monnet C."/>
            <person name="Loux V."/>
            <person name="Gibrat J.F."/>
            <person name="Spinnler E."/>
            <person name="Barbe V."/>
            <person name="Vacherie B."/>
            <person name="Gavory F."/>
            <person name="Gourbeyre E."/>
            <person name="Siguier P."/>
            <person name="Chandler M."/>
            <person name="Elleuch R."/>
            <person name="Irlinger F."/>
            <person name="Vallaeys T."/>
        </authorList>
    </citation>
    <scope>NUCLEOTIDE SEQUENCE</scope>
    <source>
        <strain evidence="2">DSM 16368 / CIP 108037 / IAM 15318 / JCM 13566 / Re117</strain>
    </source>
</reference>
<accession>A0ABP1U1P9</accession>
<dbReference type="EMBL" id="FQ311875">
    <property type="protein sequence ID" value="CBT75278.1"/>
    <property type="molecule type" value="Genomic_DNA"/>
</dbReference>
<organism evidence="1 2">
    <name type="scientific">Glutamicibacter arilaitensis (strain DSM 16368 / CIP 108037 / IAM 15318 / JCM 13566 / NCIMB 14258 / Re117)</name>
    <name type="common">Arthrobacter arilaitensis</name>
    <dbReference type="NCBI Taxonomy" id="861360"/>
    <lineage>
        <taxon>Bacteria</taxon>
        <taxon>Bacillati</taxon>
        <taxon>Actinomycetota</taxon>
        <taxon>Actinomycetes</taxon>
        <taxon>Micrococcales</taxon>
        <taxon>Micrococcaceae</taxon>
        <taxon>Glutamicibacter</taxon>
    </lineage>
</organism>
<reference evidence="2" key="2">
    <citation type="submission" date="2010-07" db="EMBL/GenBank/DDBJ databases">
        <title>Complete genome sequence of Arthrobacter arilaitensis (strain DSM 16368 / CIP 108037 / JCM 13566 / Re117).</title>
        <authorList>
            <person name="Genoscope."/>
        </authorList>
    </citation>
    <scope>NUCLEOTIDE SEQUENCE [LARGE SCALE GENOMIC DNA]</scope>
    <source>
        <strain evidence="2">DSM 16368 / CIP 108037 / IAM 15318 / JCM 13566 / Re117</strain>
    </source>
</reference>
<name>A0ABP1U1P9_GLUAR</name>
<sequence length="237" mass="24937">MRKARLPLAVVAAGSLALGGVVGGTTMFTPAVAAPQTTSSQVAAEQAAYPIYNDEEFTLVDKGQEFWTFNYDESDPANGVVVLTDNTGLVSSGDKVWLSSSSVPNTGSTQEAKHENGQVVLNGPLDSPDGYSTWPDQLRQVSFSVSTGPEVGPDMVQHGGVPYVPEQGISLVTNEVGQKYAVPFLPVGTEVWSFDIPSGLSWLSQATVSINYYSDAADAPNGGFIDVELTDVDISDG</sequence>
<evidence type="ECO:0000313" key="2">
    <source>
        <dbReference type="Proteomes" id="UP000006878"/>
    </source>
</evidence>